<dbReference type="EMBL" id="CAKXAJ010017540">
    <property type="protein sequence ID" value="CAH2216933.1"/>
    <property type="molecule type" value="Genomic_DNA"/>
</dbReference>
<reference evidence="2" key="1">
    <citation type="submission" date="2022-03" db="EMBL/GenBank/DDBJ databases">
        <authorList>
            <person name="Lindestad O."/>
        </authorList>
    </citation>
    <scope>NUCLEOTIDE SEQUENCE</scope>
</reference>
<name>A0A8S4QQC6_9NEOP</name>
<proteinExistence type="predicted"/>
<dbReference type="PANTHER" id="PTHR33327:SF3">
    <property type="entry name" value="RNA-DIRECTED DNA POLYMERASE"/>
    <property type="match status" value="1"/>
</dbReference>
<protein>
    <submittedName>
        <fullName evidence="2">Jg1259 protein</fullName>
    </submittedName>
</protein>
<dbReference type="Proteomes" id="UP000838756">
    <property type="component" value="Unassembled WGS sequence"/>
</dbReference>
<dbReference type="PANTHER" id="PTHR33327">
    <property type="entry name" value="ENDONUCLEASE"/>
    <property type="match status" value="1"/>
</dbReference>
<dbReference type="OrthoDB" id="6260718at2759"/>
<sequence>MAEEQLHSKIQDLQRQLMELQSLPQTGTVNGITVKLPTFWREKPVIWFAQAEAQFEIAGIKQDSTKYGYVLSMLDERMAEDVEDIIESPPADNKYDHLKRELIARFSVSKEQRVRELLNNVQLGDRKPSAFLRHLRSLAGSSNNDEGIIRELWMRRLPQEVQRILMAQRDLPLDKVAEIADTIVEAPAS</sequence>
<dbReference type="InterPro" id="IPR055469">
    <property type="entry name" value="DUF7041"/>
</dbReference>
<evidence type="ECO:0000259" key="1">
    <source>
        <dbReference type="Pfam" id="PF23055"/>
    </source>
</evidence>
<feature type="domain" description="DUF7041" evidence="1">
    <location>
        <begin position="36"/>
        <end position="119"/>
    </location>
</feature>
<feature type="non-terminal residue" evidence="2">
    <location>
        <position position="189"/>
    </location>
</feature>
<dbReference type="AlphaFoldDB" id="A0A8S4QQC6"/>
<accession>A0A8S4QQC6</accession>
<organism evidence="2 3">
    <name type="scientific">Pararge aegeria aegeria</name>
    <dbReference type="NCBI Taxonomy" id="348720"/>
    <lineage>
        <taxon>Eukaryota</taxon>
        <taxon>Metazoa</taxon>
        <taxon>Ecdysozoa</taxon>
        <taxon>Arthropoda</taxon>
        <taxon>Hexapoda</taxon>
        <taxon>Insecta</taxon>
        <taxon>Pterygota</taxon>
        <taxon>Neoptera</taxon>
        <taxon>Endopterygota</taxon>
        <taxon>Lepidoptera</taxon>
        <taxon>Glossata</taxon>
        <taxon>Ditrysia</taxon>
        <taxon>Papilionoidea</taxon>
        <taxon>Nymphalidae</taxon>
        <taxon>Satyrinae</taxon>
        <taxon>Satyrini</taxon>
        <taxon>Parargina</taxon>
        <taxon>Pararge</taxon>
    </lineage>
</organism>
<dbReference type="Pfam" id="PF23055">
    <property type="entry name" value="DUF7041"/>
    <property type="match status" value="1"/>
</dbReference>
<keyword evidence="3" id="KW-1185">Reference proteome</keyword>
<evidence type="ECO:0000313" key="3">
    <source>
        <dbReference type="Proteomes" id="UP000838756"/>
    </source>
</evidence>
<evidence type="ECO:0000313" key="2">
    <source>
        <dbReference type="EMBL" id="CAH2216933.1"/>
    </source>
</evidence>
<comment type="caution">
    <text evidence="2">The sequence shown here is derived from an EMBL/GenBank/DDBJ whole genome shotgun (WGS) entry which is preliminary data.</text>
</comment>
<gene>
    <name evidence="2" type="primary">jg1259</name>
    <name evidence="2" type="ORF">PAEG_LOCUS4882</name>
</gene>